<dbReference type="RefSeq" id="XP_037193564.1">
    <property type="nucleotide sequence ID" value="XM_037335030.1"/>
</dbReference>
<sequence length="115" mass="13084">IPSIGGGILDSPLYINLPNLPYYHRFQLDILVWDLVPDGEVSTTKPYPCSTDPEKIGSAVSHLELTVSSPRYDLQRSFYISNTVHKEGSRSRSIRHHNLKYYLGFDGCGKLFLNW</sequence>
<keyword evidence="2" id="KW-1185">Reference proteome</keyword>
<organism evidence="1 2">
    <name type="scientific">Botrytis fragariae</name>
    <dbReference type="NCBI Taxonomy" id="1964551"/>
    <lineage>
        <taxon>Eukaryota</taxon>
        <taxon>Fungi</taxon>
        <taxon>Dikarya</taxon>
        <taxon>Ascomycota</taxon>
        <taxon>Pezizomycotina</taxon>
        <taxon>Leotiomycetes</taxon>
        <taxon>Helotiales</taxon>
        <taxon>Sclerotiniaceae</taxon>
        <taxon>Botrytis</taxon>
    </lineage>
</organism>
<accession>A0A8H6AW37</accession>
<dbReference type="AlphaFoldDB" id="A0A8H6AW37"/>
<feature type="non-terminal residue" evidence="1">
    <location>
        <position position="1"/>
    </location>
</feature>
<evidence type="ECO:0000313" key="1">
    <source>
        <dbReference type="EMBL" id="KAF5874618.1"/>
    </source>
</evidence>
<name>A0A8H6AW37_9HELO</name>
<evidence type="ECO:0000313" key="2">
    <source>
        <dbReference type="Proteomes" id="UP000531561"/>
    </source>
</evidence>
<dbReference type="GeneID" id="59258722"/>
<gene>
    <name evidence="1" type="ORF">Bfra_004630</name>
</gene>
<protein>
    <submittedName>
        <fullName evidence="1">Uncharacterized protein</fullName>
    </submittedName>
</protein>
<comment type="caution">
    <text evidence="1">The sequence shown here is derived from an EMBL/GenBank/DDBJ whole genome shotgun (WGS) entry which is preliminary data.</text>
</comment>
<proteinExistence type="predicted"/>
<reference evidence="1 2" key="1">
    <citation type="journal article" date="2020" name="Phytopathology">
        <title>A high-quality genome resource of Botrytis fragariae, a new and rapidly spreading fungal pathogen causing strawberry gray mold in the U.S.A.</title>
        <authorList>
            <person name="Wu Y."/>
            <person name="Saski C.A."/>
            <person name="Schnabel G."/>
            <person name="Xiao S."/>
            <person name="Hu M."/>
        </authorList>
    </citation>
    <scope>NUCLEOTIDE SEQUENCE [LARGE SCALE GENOMIC DNA]</scope>
    <source>
        <strain evidence="1 2">BVB16</strain>
    </source>
</reference>
<dbReference type="EMBL" id="JABFCT010000007">
    <property type="protein sequence ID" value="KAF5874618.1"/>
    <property type="molecule type" value="Genomic_DNA"/>
</dbReference>
<dbReference type="Proteomes" id="UP000531561">
    <property type="component" value="Unassembled WGS sequence"/>
</dbReference>